<evidence type="ECO:0000313" key="5">
    <source>
        <dbReference type="EMBL" id="CDH07970.1"/>
    </source>
</evidence>
<dbReference type="AlphaFoldDB" id="A0A077PA60"/>
<dbReference type="CDD" id="cd00093">
    <property type="entry name" value="HTH_XRE"/>
    <property type="match status" value="1"/>
</dbReference>
<dbReference type="RefSeq" id="WP_038253560.1">
    <property type="nucleotide sequence ID" value="NZ_CAWLUU010000068.1"/>
</dbReference>
<keyword evidence="1" id="KW-0805">Transcription regulation</keyword>
<dbReference type="Gene3D" id="2.10.109.10">
    <property type="entry name" value="Umud Fragment, subunit A"/>
    <property type="match status" value="1"/>
</dbReference>
<dbReference type="GO" id="GO:0003677">
    <property type="term" value="F:DNA binding"/>
    <property type="evidence" value="ECO:0007669"/>
    <property type="project" value="UniProtKB-KW"/>
</dbReference>
<dbReference type="Pfam" id="PF01381">
    <property type="entry name" value="HTH_3"/>
    <property type="match status" value="1"/>
</dbReference>
<dbReference type="SUPFAM" id="SSF47413">
    <property type="entry name" value="lambda repressor-like DNA-binding domains"/>
    <property type="match status" value="1"/>
</dbReference>
<dbReference type="PANTHER" id="PTHR40661:SF3">
    <property type="entry name" value="FELS-1 PROPHAGE TRANSCRIPTIONAL REGULATOR"/>
    <property type="match status" value="1"/>
</dbReference>
<dbReference type="CDD" id="cd06529">
    <property type="entry name" value="S24_LexA-like"/>
    <property type="match status" value="1"/>
</dbReference>
<keyword evidence="2" id="KW-0238">DNA-binding</keyword>
<evidence type="ECO:0000256" key="2">
    <source>
        <dbReference type="ARBA" id="ARBA00023125"/>
    </source>
</evidence>
<protein>
    <submittedName>
        <fullName evidence="5">26 kDa repressor protein</fullName>
    </submittedName>
</protein>
<reference evidence="5" key="1">
    <citation type="submission" date="2013-07" db="EMBL/GenBank/DDBJ databases">
        <title>Sub-species coevolution in mutualistic symbiosis.</title>
        <authorList>
            <person name="Murfin K."/>
            <person name="Klassen J."/>
            <person name="Lee M."/>
            <person name="Forst S."/>
            <person name="Stock P."/>
            <person name="Goodrich-Blair H."/>
        </authorList>
    </citation>
    <scope>NUCLEOTIDE SEQUENCE [LARGE SCALE GENOMIC DNA]</scope>
    <source>
        <strain evidence="5">Oregonense</strain>
    </source>
</reference>
<dbReference type="InterPro" id="IPR015927">
    <property type="entry name" value="Peptidase_S24_S26A/B/C"/>
</dbReference>
<proteinExistence type="predicted"/>
<feature type="domain" description="HTH cro/C1-type" evidence="4">
    <location>
        <begin position="10"/>
        <end position="63"/>
    </location>
</feature>
<dbReference type="InterPro" id="IPR010982">
    <property type="entry name" value="Lambda_DNA-bd_dom_sf"/>
</dbReference>
<dbReference type="EMBL" id="CBSX010000245">
    <property type="protein sequence ID" value="CDH07970.1"/>
    <property type="molecule type" value="Genomic_DNA"/>
</dbReference>
<evidence type="ECO:0000259" key="4">
    <source>
        <dbReference type="PROSITE" id="PS50943"/>
    </source>
</evidence>
<dbReference type="HOGENOM" id="CLU_066192_1_2_6"/>
<dbReference type="Gene3D" id="1.10.260.40">
    <property type="entry name" value="lambda repressor-like DNA-binding domains"/>
    <property type="match status" value="1"/>
</dbReference>
<dbReference type="Proteomes" id="UP000028483">
    <property type="component" value="Unassembled WGS sequence"/>
</dbReference>
<accession>A0A077PA60</accession>
<dbReference type="InterPro" id="IPR001387">
    <property type="entry name" value="Cro/C1-type_HTH"/>
</dbReference>
<gene>
    <name evidence="5" type="primary">CI-HTT</name>
    <name evidence="5" type="ORF">XBO1_770004</name>
</gene>
<dbReference type="InterPro" id="IPR036286">
    <property type="entry name" value="LexA/Signal_pep-like_sf"/>
</dbReference>
<keyword evidence="3" id="KW-0804">Transcription</keyword>
<name>A0A077PA60_XENBV</name>
<evidence type="ECO:0000256" key="3">
    <source>
        <dbReference type="ARBA" id="ARBA00023163"/>
    </source>
</evidence>
<dbReference type="SUPFAM" id="SSF51306">
    <property type="entry name" value="LexA/Signal peptidase"/>
    <property type="match status" value="1"/>
</dbReference>
<dbReference type="PANTHER" id="PTHR40661">
    <property type="match status" value="1"/>
</dbReference>
<dbReference type="Pfam" id="PF00717">
    <property type="entry name" value="Peptidase_S24"/>
    <property type="match status" value="1"/>
</dbReference>
<dbReference type="SMART" id="SM00530">
    <property type="entry name" value="HTH_XRE"/>
    <property type="match status" value="1"/>
</dbReference>
<dbReference type="PROSITE" id="PS50943">
    <property type="entry name" value="HTH_CROC1"/>
    <property type="match status" value="1"/>
</dbReference>
<sequence length="223" mass="24913">MEPTTLAQRLKYALSLRGYTQSDLAEKVGITQGAINKLTSGRAKSSTKIIEIAEALSISPEWLAHGNTNYPSAPLEHNDCFRVNSLDITATSSTDRLFSSEFIQTVKAVEYTVDQAQTLFGNRPADVIKVITVHSDSMANTIEPGDQIFVDTSINQFDGDGVYLFVLAESLQVKRLQKQGHRMAVLSDNPLYKEWYIEQNEDIQLNIIAKVLLCQPQKMKRFA</sequence>
<dbReference type="InterPro" id="IPR039418">
    <property type="entry name" value="LexA-like"/>
</dbReference>
<organism evidence="5">
    <name type="scientific">Xenorhabdus bovienii str. oregonense</name>
    <dbReference type="NCBI Taxonomy" id="1398202"/>
    <lineage>
        <taxon>Bacteria</taxon>
        <taxon>Pseudomonadati</taxon>
        <taxon>Pseudomonadota</taxon>
        <taxon>Gammaproteobacteria</taxon>
        <taxon>Enterobacterales</taxon>
        <taxon>Morganellaceae</taxon>
        <taxon>Xenorhabdus</taxon>
    </lineage>
</organism>
<comment type="caution">
    <text evidence="5">The sequence shown here is derived from an EMBL/GenBank/DDBJ whole genome shotgun (WGS) entry which is preliminary data.</text>
</comment>
<evidence type="ECO:0000256" key="1">
    <source>
        <dbReference type="ARBA" id="ARBA00023015"/>
    </source>
</evidence>